<name>A0ABR2DUG2_9ROSI</name>
<evidence type="ECO:0000256" key="1">
    <source>
        <dbReference type="SAM" id="MobiDB-lite"/>
    </source>
</evidence>
<reference evidence="2 3" key="1">
    <citation type="journal article" date="2024" name="G3 (Bethesda)">
        <title>Genome assembly of Hibiscus sabdariffa L. provides insights into metabolisms of medicinal natural products.</title>
        <authorList>
            <person name="Kim T."/>
        </authorList>
    </citation>
    <scope>NUCLEOTIDE SEQUENCE [LARGE SCALE GENOMIC DNA]</scope>
    <source>
        <strain evidence="2">TK-2024</strain>
        <tissue evidence="2">Old leaves</tissue>
    </source>
</reference>
<feature type="region of interest" description="Disordered" evidence="1">
    <location>
        <begin position="1"/>
        <end position="38"/>
    </location>
</feature>
<accession>A0ABR2DUG2</accession>
<dbReference type="Proteomes" id="UP001472677">
    <property type="component" value="Unassembled WGS sequence"/>
</dbReference>
<gene>
    <name evidence="2" type="ORF">V6N12_027356</name>
</gene>
<keyword evidence="3" id="KW-1185">Reference proteome</keyword>
<organism evidence="2 3">
    <name type="scientific">Hibiscus sabdariffa</name>
    <name type="common">roselle</name>
    <dbReference type="NCBI Taxonomy" id="183260"/>
    <lineage>
        <taxon>Eukaryota</taxon>
        <taxon>Viridiplantae</taxon>
        <taxon>Streptophyta</taxon>
        <taxon>Embryophyta</taxon>
        <taxon>Tracheophyta</taxon>
        <taxon>Spermatophyta</taxon>
        <taxon>Magnoliopsida</taxon>
        <taxon>eudicotyledons</taxon>
        <taxon>Gunneridae</taxon>
        <taxon>Pentapetalae</taxon>
        <taxon>rosids</taxon>
        <taxon>malvids</taxon>
        <taxon>Malvales</taxon>
        <taxon>Malvaceae</taxon>
        <taxon>Malvoideae</taxon>
        <taxon>Hibiscus</taxon>
    </lineage>
</organism>
<comment type="caution">
    <text evidence="2">The sequence shown here is derived from an EMBL/GenBank/DDBJ whole genome shotgun (WGS) entry which is preliminary data.</text>
</comment>
<evidence type="ECO:0000313" key="2">
    <source>
        <dbReference type="EMBL" id="KAK8546579.1"/>
    </source>
</evidence>
<dbReference type="EMBL" id="JBBPBM010000023">
    <property type="protein sequence ID" value="KAK8546579.1"/>
    <property type="molecule type" value="Genomic_DNA"/>
</dbReference>
<evidence type="ECO:0008006" key="4">
    <source>
        <dbReference type="Google" id="ProtNLM"/>
    </source>
</evidence>
<proteinExistence type="predicted"/>
<sequence>MPPRRNVGLETGLGRGQGRTVPSGRDPPPTPTLIESRVAGEEYAFVDTDAETVETDNATVNRELLRYLREKSEGSKKPIYVDFIAAGMSTFEGKTGSDPSDAEHWIRDLQRLFAEMSYPVNQKLRVVVSLLRGEVLNWWESVTETALVNQVTWECFREKF</sequence>
<evidence type="ECO:0000313" key="3">
    <source>
        <dbReference type="Proteomes" id="UP001472677"/>
    </source>
</evidence>
<protein>
    <recommendedName>
        <fullName evidence="4">Retrotransposon gag domain-containing protein</fullName>
    </recommendedName>
</protein>